<gene>
    <name evidence="4" type="ORF">C1SCF055_LOCUS5385</name>
</gene>
<protein>
    <submittedName>
        <fullName evidence="4">Uncharacterized protein</fullName>
    </submittedName>
</protein>
<keyword evidence="6" id="KW-1185">Reference proteome</keyword>
<dbReference type="EMBL" id="CAMXCT020000328">
    <property type="protein sequence ID" value="CAL1130605.1"/>
    <property type="molecule type" value="Genomic_DNA"/>
</dbReference>
<keyword evidence="3" id="KW-0732">Signal</keyword>
<feature type="coiled-coil region" evidence="1">
    <location>
        <begin position="155"/>
        <end position="241"/>
    </location>
</feature>
<accession>A0A9P1BR44</accession>
<evidence type="ECO:0000313" key="6">
    <source>
        <dbReference type="Proteomes" id="UP001152797"/>
    </source>
</evidence>
<keyword evidence="1" id="KW-0175">Coiled coil</keyword>
<keyword evidence="2" id="KW-0472">Membrane</keyword>
<comment type="caution">
    <text evidence="4">The sequence shown here is derived from an EMBL/GenBank/DDBJ whole genome shotgun (WGS) entry which is preliminary data.</text>
</comment>
<dbReference type="EMBL" id="CAMXCT030000328">
    <property type="protein sequence ID" value="CAL4764542.1"/>
    <property type="molecule type" value="Genomic_DNA"/>
</dbReference>
<evidence type="ECO:0000256" key="1">
    <source>
        <dbReference type="SAM" id="Coils"/>
    </source>
</evidence>
<dbReference type="Proteomes" id="UP001152797">
    <property type="component" value="Unassembled WGS sequence"/>
</dbReference>
<evidence type="ECO:0000313" key="5">
    <source>
        <dbReference type="EMBL" id="CAL1130605.1"/>
    </source>
</evidence>
<keyword evidence="2" id="KW-1133">Transmembrane helix</keyword>
<feature type="transmembrane region" description="Helical" evidence="2">
    <location>
        <begin position="255"/>
        <end position="273"/>
    </location>
</feature>
<sequence>MGSFGCATNMYSWVCLLVCLLHAAAHPCDSEVQSACPERASSELARCLKDKSEHESPTDISSECADFIALNAACADDIVKSCDEAFFTEDTALCLSTWTAREDLTPKCAGVLSWALPKQEAAGGDGPTDELGMSEKDYAEKQEWRAKRRAGRSAAIEKIRQDREQEKELEALKKEDPVAYKQLMKEREEAEKSFEELKKRRRLIAAAEERKRRKELGLPELEASSEEEEEARRQKRIEERLEVIREAKKKERVNWLPYVLGGLFVAYIFFNVLNMFGGKKKDDNDEDDKDD</sequence>
<reference evidence="4" key="1">
    <citation type="submission" date="2022-10" db="EMBL/GenBank/DDBJ databases">
        <authorList>
            <person name="Chen Y."/>
            <person name="Dougan E. K."/>
            <person name="Chan C."/>
            <person name="Rhodes N."/>
            <person name="Thang M."/>
        </authorList>
    </citation>
    <scope>NUCLEOTIDE SEQUENCE</scope>
</reference>
<feature type="chain" id="PRO_5043269705" evidence="3">
    <location>
        <begin position="26"/>
        <end position="291"/>
    </location>
</feature>
<reference evidence="5" key="2">
    <citation type="submission" date="2024-04" db="EMBL/GenBank/DDBJ databases">
        <authorList>
            <person name="Chen Y."/>
            <person name="Shah S."/>
            <person name="Dougan E. K."/>
            <person name="Thang M."/>
            <person name="Chan C."/>
        </authorList>
    </citation>
    <scope>NUCLEOTIDE SEQUENCE [LARGE SCALE GENOMIC DNA]</scope>
</reference>
<evidence type="ECO:0000313" key="4">
    <source>
        <dbReference type="EMBL" id="CAI3977230.1"/>
    </source>
</evidence>
<evidence type="ECO:0000256" key="3">
    <source>
        <dbReference type="SAM" id="SignalP"/>
    </source>
</evidence>
<dbReference type="EMBL" id="CAMXCT010000328">
    <property type="protein sequence ID" value="CAI3977230.1"/>
    <property type="molecule type" value="Genomic_DNA"/>
</dbReference>
<feature type="signal peptide" evidence="3">
    <location>
        <begin position="1"/>
        <end position="25"/>
    </location>
</feature>
<keyword evidence="2" id="KW-0812">Transmembrane</keyword>
<organism evidence="4">
    <name type="scientific">Cladocopium goreaui</name>
    <dbReference type="NCBI Taxonomy" id="2562237"/>
    <lineage>
        <taxon>Eukaryota</taxon>
        <taxon>Sar</taxon>
        <taxon>Alveolata</taxon>
        <taxon>Dinophyceae</taxon>
        <taxon>Suessiales</taxon>
        <taxon>Symbiodiniaceae</taxon>
        <taxon>Cladocopium</taxon>
    </lineage>
</organism>
<dbReference type="AlphaFoldDB" id="A0A9P1BR44"/>
<proteinExistence type="predicted"/>
<dbReference type="OrthoDB" id="444126at2759"/>
<evidence type="ECO:0000256" key="2">
    <source>
        <dbReference type="SAM" id="Phobius"/>
    </source>
</evidence>
<name>A0A9P1BR44_9DINO</name>